<organism evidence="1 2">
    <name type="scientific">Paraburkholderia bannensis</name>
    <dbReference type="NCBI Taxonomy" id="765414"/>
    <lineage>
        <taxon>Bacteria</taxon>
        <taxon>Pseudomonadati</taxon>
        <taxon>Pseudomonadota</taxon>
        <taxon>Betaproteobacteria</taxon>
        <taxon>Burkholderiales</taxon>
        <taxon>Burkholderiaceae</taxon>
        <taxon>Paraburkholderia</taxon>
    </lineage>
</organism>
<evidence type="ECO:0000313" key="2">
    <source>
        <dbReference type="Proteomes" id="UP000571554"/>
    </source>
</evidence>
<protein>
    <submittedName>
        <fullName evidence="1">Uncharacterized protein</fullName>
    </submittedName>
</protein>
<dbReference type="EMBL" id="JACHBW010000008">
    <property type="protein sequence ID" value="MBB6103273.1"/>
    <property type="molecule type" value="Genomic_DNA"/>
</dbReference>
<dbReference type="AlphaFoldDB" id="A0A7W9WTY8"/>
<gene>
    <name evidence="1" type="ORF">F4827_003128</name>
</gene>
<proteinExistence type="predicted"/>
<comment type="caution">
    <text evidence="1">The sequence shown here is derived from an EMBL/GenBank/DDBJ whole genome shotgun (WGS) entry which is preliminary data.</text>
</comment>
<accession>A0A7W9WTY8</accession>
<dbReference type="Proteomes" id="UP000571554">
    <property type="component" value="Unassembled WGS sequence"/>
</dbReference>
<reference evidence="1 2" key="1">
    <citation type="submission" date="2020-08" db="EMBL/GenBank/DDBJ databases">
        <title>Above-ground endophytic microbial communities from plants in different locations in the United States.</title>
        <authorList>
            <person name="Frank C."/>
        </authorList>
    </citation>
    <scope>NUCLEOTIDE SEQUENCE [LARGE SCALE GENOMIC DNA]</scope>
    <source>
        <strain evidence="1 2">WP4_2_2</strain>
    </source>
</reference>
<keyword evidence="2" id="KW-1185">Reference proteome</keyword>
<dbReference type="RefSeq" id="WP_183724781.1">
    <property type="nucleotide sequence ID" value="NZ_JACHBW010000008.1"/>
</dbReference>
<sequence>MPPLEEPAVRGDHHRGPLSEADIQDLASFKKTLNDGLSATSGPAALHEAHLTRS</sequence>
<evidence type="ECO:0000313" key="1">
    <source>
        <dbReference type="EMBL" id="MBB6103273.1"/>
    </source>
</evidence>
<name>A0A7W9WTY8_9BURK</name>